<dbReference type="RefSeq" id="WP_244988832.1">
    <property type="nucleotide sequence ID" value="NZ_CP077717.1"/>
</dbReference>
<evidence type="ECO:0000313" key="1">
    <source>
        <dbReference type="EMBL" id="QXJ28519.1"/>
    </source>
</evidence>
<accession>A0A8F5BND3</accession>
<name>A0A8F5BND3_SACSH</name>
<dbReference type="EMBL" id="CP077717">
    <property type="protein sequence ID" value="QXJ28519.1"/>
    <property type="molecule type" value="Genomic_DNA"/>
</dbReference>
<evidence type="ECO:0000313" key="2">
    <source>
        <dbReference type="Proteomes" id="UP000694018"/>
    </source>
</evidence>
<proteinExistence type="predicted"/>
<dbReference type="Proteomes" id="UP000694018">
    <property type="component" value="Chromosome"/>
</dbReference>
<dbReference type="KEGG" id="sshi:J5U23_01388"/>
<organism evidence="1 2">
    <name type="scientific">Saccharolobus shibatae (strain ATCC 51178 / DSM 5389 / JCM 8931 / NBRC 15437 / B12)</name>
    <name type="common">Sulfolobus shibatae</name>
    <dbReference type="NCBI Taxonomy" id="523848"/>
    <lineage>
        <taxon>Archaea</taxon>
        <taxon>Thermoproteota</taxon>
        <taxon>Thermoprotei</taxon>
        <taxon>Sulfolobales</taxon>
        <taxon>Sulfolobaceae</taxon>
        <taxon>Saccharolobus</taxon>
    </lineage>
</organism>
<reference evidence="1" key="1">
    <citation type="journal article" date="2021" name="Environ. Microbiol.">
        <title>New insights into the diversity and evolution of the archaeal mobilome from three complete genomes of Saccharolobus shibatae.</title>
        <authorList>
            <person name="Medvedeva S."/>
            <person name="Brandt D."/>
            <person name="Cvirkaite-Krupovic V."/>
            <person name="Liu Y."/>
            <person name="Severinov K."/>
            <person name="Ishino S."/>
            <person name="Ishino Y."/>
            <person name="Prangishvili D."/>
            <person name="Kalinowski J."/>
            <person name="Krupovic M."/>
        </authorList>
    </citation>
    <scope>NUCLEOTIDE SEQUENCE</scope>
    <source>
        <strain evidence="1">B12</strain>
    </source>
</reference>
<sequence length="100" mass="11566">MRDEKINIVLRILWKGGVTRVAVEEARNMKSTLVVYRHAGTQYDLSNVDLKVLFAGEPKWIFKVLTSISATFSLFTYTSKLYGSFFLKINHVIIKNYFTI</sequence>
<protein>
    <submittedName>
        <fullName evidence="1">Uncharacterized protein</fullName>
    </submittedName>
</protein>
<dbReference type="GeneID" id="71775462"/>
<dbReference type="AlphaFoldDB" id="A0A8F5BND3"/>
<gene>
    <name evidence="1" type="ORF">J5U23_01388</name>
</gene>